<dbReference type="OrthoDB" id="30137at2759"/>
<dbReference type="VEuPathDB" id="AmoebaDB:EIN_316850"/>
<keyword evidence="3" id="KW-1185">Reference proteome</keyword>
<sequence>MATHNSALPPHPFAKAFPEKYAIELRNADIRNEQYEREQMMYQRMKEERYLLESRMAYLDIFPKCRGYQLPSLFNYQPTMDRAYETTKTLPSFGDYFGNDPVCAKPPTASEGKKDVGSSMTQIDMNQDEDTATEIASETVTEQLPVQESIVNTPQNANKTLSQEKEEKEQATGKRKKRAKGRKDTKRKNESKDKAEKPKRKKEQKEATKAVVGVEEGISQFSKDDMTLAELKTPVESEKSGAIEKDVKPHNEKGLDNTSGKVGQRKRKSARKDTL</sequence>
<dbReference type="Proteomes" id="UP000014680">
    <property type="component" value="Unassembled WGS sequence"/>
</dbReference>
<dbReference type="KEGG" id="eiv:EIN_316850"/>
<feature type="compositionally biased region" description="Basic and acidic residues" evidence="1">
    <location>
        <begin position="162"/>
        <end position="172"/>
    </location>
</feature>
<feature type="compositionally biased region" description="Basic and acidic residues" evidence="1">
    <location>
        <begin position="187"/>
        <end position="196"/>
    </location>
</feature>
<evidence type="ECO:0000313" key="3">
    <source>
        <dbReference type="Proteomes" id="UP000014680"/>
    </source>
</evidence>
<proteinExistence type="predicted"/>
<protein>
    <submittedName>
        <fullName evidence="2">Uncharacterized protein</fullName>
    </submittedName>
</protein>
<organism evidence="2 3">
    <name type="scientific">Entamoeba invadens IP1</name>
    <dbReference type="NCBI Taxonomy" id="370355"/>
    <lineage>
        <taxon>Eukaryota</taxon>
        <taxon>Amoebozoa</taxon>
        <taxon>Evosea</taxon>
        <taxon>Archamoebae</taxon>
        <taxon>Mastigamoebida</taxon>
        <taxon>Entamoebidae</taxon>
        <taxon>Entamoeba</taxon>
    </lineage>
</organism>
<name>A0A0A1U5C2_ENTIV</name>
<feature type="compositionally biased region" description="Basic residues" evidence="1">
    <location>
        <begin position="173"/>
        <end position="186"/>
    </location>
</feature>
<dbReference type="GeneID" id="14885904"/>
<gene>
    <name evidence="2" type="ORF">EIN_316850</name>
</gene>
<evidence type="ECO:0000256" key="1">
    <source>
        <dbReference type="SAM" id="MobiDB-lite"/>
    </source>
</evidence>
<dbReference type="RefSeq" id="XP_004253737.1">
    <property type="nucleotide sequence ID" value="XM_004253689.1"/>
</dbReference>
<evidence type="ECO:0000313" key="2">
    <source>
        <dbReference type="EMBL" id="ELP86966.1"/>
    </source>
</evidence>
<feature type="compositionally biased region" description="Basic residues" evidence="1">
    <location>
        <begin position="263"/>
        <end position="275"/>
    </location>
</feature>
<dbReference type="AlphaFoldDB" id="A0A0A1U5C2"/>
<feature type="compositionally biased region" description="Polar residues" evidence="1">
    <location>
        <begin position="142"/>
        <end position="161"/>
    </location>
</feature>
<accession>A0A0A1U5C2</accession>
<feature type="compositionally biased region" description="Basic and acidic residues" evidence="1">
    <location>
        <begin position="233"/>
        <end position="255"/>
    </location>
</feature>
<dbReference type="EMBL" id="KB206890">
    <property type="protein sequence ID" value="ELP86966.1"/>
    <property type="molecule type" value="Genomic_DNA"/>
</dbReference>
<feature type="region of interest" description="Disordered" evidence="1">
    <location>
        <begin position="142"/>
        <end position="275"/>
    </location>
</feature>
<reference evidence="2 3" key="1">
    <citation type="submission" date="2012-10" db="EMBL/GenBank/DDBJ databases">
        <authorList>
            <person name="Zafar N."/>
            <person name="Inman J."/>
            <person name="Hall N."/>
            <person name="Lorenzi H."/>
            <person name="Caler E."/>
        </authorList>
    </citation>
    <scope>NUCLEOTIDE SEQUENCE [LARGE SCALE GENOMIC DNA]</scope>
    <source>
        <strain evidence="2 3">IP1</strain>
    </source>
</reference>